<dbReference type="WBParaSite" id="GPUH_0002324401-mRNA-1">
    <property type="protein sequence ID" value="GPUH_0002324401-mRNA-1"/>
    <property type="gene ID" value="GPUH_0002324401"/>
</dbReference>
<proteinExistence type="predicted"/>
<keyword evidence="3" id="KW-1185">Reference proteome</keyword>
<evidence type="ECO:0000256" key="1">
    <source>
        <dbReference type="SAM" id="MobiDB-lite"/>
    </source>
</evidence>
<organism evidence="4">
    <name type="scientific">Gongylonema pulchrum</name>
    <dbReference type="NCBI Taxonomy" id="637853"/>
    <lineage>
        <taxon>Eukaryota</taxon>
        <taxon>Metazoa</taxon>
        <taxon>Ecdysozoa</taxon>
        <taxon>Nematoda</taxon>
        <taxon>Chromadorea</taxon>
        <taxon>Rhabditida</taxon>
        <taxon>Spirurina</taxon>
        <taxon>Spiruromorpha</taxon>
        <taxon>Spiruroidea</taxon>
        <taxon>Gongylonematidae</taxon>
        <taxon>Gongylonema</taxon>
    </lineage>
</organism>
<feature type="compositionally biased region" description="Low complexity" evidence="1">
    <location>
        <begin position="45"/>
        <end position="54"/>
    </location>
</feature>
<dbReference type="Proteomes" id="UP000271098">
    <property type="component" value="Unassembled WGS sequence"/>
</dbReference>
<reference evidence="2 3" key="2">
    <citation type="submission" date="2018-11" db="EMBL/GenBank/DDBJ databases">
        <authorList>
            <consortium name="Pathogen Informatics"/>
        </authorList>
    </citation>
    <scope>NUCLEOTIDE SEQUENCE [LARGE SCALE GENOMIC DNA]</scope>
</reference>
<dbReference type="EMBL" id="UYRT01097156">
    <property type="protein sequence ID" value="VDN41157.1"/>
    <property type="molecule type" value="Genomic_DNA"/>
</dbReference>
<reference evidence="4" key="1">
    <citation type="submission" date="2016-06" db="UniProtKB">
        <authorList>
            <consortium name="WormBaseParasite"/>
        </authorList>
    </citation>
    <scope>IDENTIFICATION</scope>
</reference>
<name>A0A183EQH4_9BILA</name>
<evidence type="ECO:0000313" key="3">
    <source>
        <dbReference type="Proteomes" id="UP000271098"/>
    </source>
</evidence>
<accession>A0A183EQH4</accession>
<dbReference type="AlphaFoldDB" id="A0A183EQH4"/>
<evidence type="ECO:0000313" key="2">
    <source>
        <dbReference type="EMBL" id="VDN41157.1"/>
    </source>
</evidence>
<evidence type="ECO:0000313" key="4">
    <source>
        <dbReference type="WBParaSite" id="GPUH_0002324401-mRNA-1"/>
    </source>
</evidence>
<protein>
    <submittedName>
        <fullName evidence="2 4">Uncharacterized protein</fullName>
    </submittedName>
</protein>
<gene>
    <name evidence="2" type="ORF">GPUH_LOCUS23215</name>
</gene>
<feature type="region of interest" description="Disordered" evidence="1">
    <location>
        <begin position="42"/>
        <end position="81"/>
    </location>
</feature>
<sequence length="81" mass="8645">MRYFALGECSFFPRLPHLQASQANRSVVDPQVQLQRMLEQVNNSATAAATTTAAPSQPITNGGAVEQAHSDKGASTTSQQQ</sequence>